<dbReference type="Gene3D" id="3.60.15.10">
    <property type="entry name" value="Ribonuclease Z/Hydroxyacylglutathione hydrolase-like"/>
    <property type="match status" value="1"/>
</dbReference>
<dbReference type="GO" id="GO:0016787">
    <property type="term" value="F:hydrolase activity"/>
    <property type="evidence" value="ECO:0007669"/>
    <property type="project" value="UniProtKB-KW"/>
</dbReference>
<dbReference type="AlphaFoldDB" id="A0A2S7IKR1"/>
<evidence type="ECO:0000313" key="6">
    <source>
        <dbReference type="EMBL" id="PQA58297.1"/>
    </source>
</evidence>
<keyword evidence="4" id="KW-0862">Zinc</keyword>
<evidence type="ECO:0000313" key="7">
    <source>
        <dbReference type="Proteomes" id="UP000239590"/>
    </source>
</evidence>
<dbReference type="CDD" id="cd16281">
    <property type="entry name" value="metallo-hydrolase-like_MBL-fold"/>
    <property type="match status" value="1"/>
</dbReference>
<keyword evidence="2" id="KW-0479">Metal-binding</keyword>
<organism evidence="6 7">
    <name type="scientific">Siphonobacter curvatus</name>
    <dbReference type="NCBI Taxonomy" id="2094562"/>
    <lineage>
        <taxon>Bacteria</taxon>
        <taxon>Pseudomonadati</taxon>
        <taxon>Bacteroidota</taxon>
        <taxon>Cytophagia</taxon>
        <taxon>Cytophagales</taxon>
        <taxon>Cytophagaceae</taxon>
        <taxon>Siphonobacter</taxon>
    </lineage>
</organism>
<name>A0A2S7IKR1_9BACT</name>
<evidence type="ECO:0000256" key="2">
    <source>
        <dbReference type="ARBA" id="ARBA00022723"/>
    </source>
</evidence>
<dbReference type="RefSeq" id="WP_104709525.1">
    <property type="nucleotide sequence ID" value="NZ_PTRA01000001.1"/>
</dbReference>
<dbReference type="PANTHER" id="PTHR42978:SF6">
    <property type="entry name" value="QUORUM-QUENCHING LACTONASE YTNP-RELATED"/>
    <property type="match status" value="1"/>
</dbReference>
<dbReference type="GO" id="GO:0046872">
    <property type="term" value="F:metal ion binding"/>
    <property type="evidence" value="ECO:0007669"/>
    <property type="project" value="UniProtKB-KW"/>
</dbReference>
<comment type="similarity">
    <text evidence="1">Belongs to the metallo-beta-lactamase superfamily.</text>
</comment>
<evidence type="ECO:0000259" key="5">
    <source>
        <dbReference type="SMART" id="SM00849"/>
    </source>
</evidence>
<dbReference type="InterPro" id="IPR001279">
    <property type="entry name" value="Metallo-B-lactamas"/>
</dbReference>
<feature type="domain" description="Metallo-beta-lactamase" evidence="5">
    <location>
        <begin position="42"/>
        <end position="253"/>
    </location>
</feature>
<dbReference type="InterPro" id="IPR036866">
    <property type="entry name" value="RibonucZ/Hydroxyglut_hydro"/>
</dbReference>
<protein>
    <submittedName>
        <fullName evidence="6">MBL fold metallo-hydrolase</fullName>
    </submittedName>
</protein>
<evidence type="ECO:0000256" key="3">
    <source>
        <dbReference type="ARBA" id="ARBA00022801"/>
    </source>
</evidence>
<evidence type="ECO:0000256" key="4">
    <source>
        <dbReference type="ARBA" id="ARBA00022833"/>
    </source>
</evidence>
<keyword evidence="3 6" id="KW-0378">Hydrolase</keyword>
<sequence length="281" mass="32302">MKLHTIDAGHFKLDGGAMFSVVPKVLWERLIPADSNNHIPLAMRCLLIETEDRRILIDCGMGDKQDARWQGFYYRHGEGDLLGSLEKAGFGAEAITDVIPSHLHFDHCGGAVQWNQRRDGYELTFPNATYWAHREHWEWAMRPNPREKATFLTENLQPIQHSGHLQFLDEKKQTFGPFIEFLIMDGHTEKMLLPKIQLGQQTVVFTADLIPTAAHVPVNYLMSYDVRPLQTMLEKEAFLRQAVQENWILVSDHDATYEALTVQETEKGFRIKESGKLSEFI</sequence>
<dbReference type="SMART" id="SM00849">
    <property type="entry name" value="Lactamase_B"/>
    <property type="match status" value="1"/>
</dbReference>
<evidence type="ECO:0000256" key="1">
    <source>
        <dbReference type="ARBA" id="ARBA00007749"/>
    </source>
</evidence>
<reference evidence="7" key="1">
    <citation type="submission" date="2018-02" db="EMBL/GenBank/DDBJ databases">
        <title>Genome sequencing of Solimonas sp. HR-BB.</title>
        <authorList>
            <person name="Lee Y."/>
            <person name="Jeon C.O."/>
        </authorList>
    </citation>
    <scope>NUCLEOTIDE SEQUENCE [LARGE SCALE GENOMIC DNA]</scope>
    <source>
        <strain evidence="7">HR-U</strain>
    </source>
</reference>
<dbReference type="SUPFAM" id="SSF56281">
    <property type="entry name" value="Metallo-hydrolase/oxidoreductase"/>
    <property type="match status" value="1"/>
</dbReference>
<dbReference type="EMBL" id="PTRA01000001">
    <property type="protein sequence ID" value="PQA58297.1"/>
    <property type="molecule type" value="Genomic_DNA"/>
</dbReference>
<proteinExistence type="inferred from homology"/>
<comment type="caution">
    <text evidence="6">The sequence shown here is derived from an EMBL/GenBank/DDBJ whole genome shotgun (WGS) entry which is preliminary data.</text>
</comment>
<dbReference type="Proteomes" id="UP000239590">
    <property type="component" value="Unassembled WGS sequence"/>
</dbReference>
<dbReference type="Pfam" id="PF00753">
    <property type="entry name" value="Lactamase_B"/>
    <property type="match status" value="1"/>
</dbReference>
<keyword evidence="7" id="KW-1185">Reference proteome</keyword>
<dbReference type="InterPro" id="IPR051013">
    <property type="entry name" value="MBL_superfamily_lactonases"/>
</dbReference>
<accession>A0A2S7IKR1</accession>
<gene>
    <name evidence="6" type="ORF">C5O19_01045</name>
</gene>
<dbReference type="OrthoDB" id="9802897at2"/>
<dbReference type="PANTHER" id="PTHR42978">
    <property type="entry name" value="QUORUM-QUENCHING LACTONASE YTNP-RELATED-RELATED"/>
    <property type="match status" value="1"/>
</dbReference>